<proteinExistence type="predicted"/>
<protein>
    <submittedName>
        <fullName evidence="2">Uncharacterized protein</fullName>
    </submittedName>
</protein>
<accession>A0A0H5QJQ6</accession>
<keyword evidence="1" id="KW-0547">Nucleotide-binding</keyword>
<dbReference type="PANTHER" id="PTHR47978">
    <property type="match status" value="1"/>
</dbReference>
<dbReference type="GO" id="GO:0003924">
    <property type="term" value="F:GTPase activity"/>
    <property type="evidence" value="ECO:0007669"/>
    <property type="project" value="InterPro"/>
</dbReference>
<sequence length="361" mass="40333">MATDEKVVKQRRKRLVYVPKFVAKIVLLGDSCTGKSKIMANLAGEQVGTTVEPTVGAGYVRYKIPASGLDLKLFEISGQRAFHKKLCASIMTKHVDIVCIVYSTNNTTSLESMRLYWGPKLVSEGWLSETSRVLLVGNTENDGDKHQTNMELAKKTASLLAKTLNKKQIDFVEVDASHSEKVIDLFKIIGETAAVRSMTQLLRQLKKTTDVSEIDIKLMLRKSGFTEEFASKHQLEPLCCYMREITQEDELLMNDFEDGQEDSDCADSDHSTDKWVQLNGNLVQLFRTMKEAKKGASCTMEIALEAGRTSVSIVNGVYIELINGDKRLLLKATSKIITHYWVDTISSIMKTPFTKIDDAGT</sequence>
<dbReference type="InterPro" id="IPR027417">
    <property type="entry name" value="P-loop_NTPase"/>
</dbReference>
<name>A0A0H5QJQ6_9EUKA</name>
<dbReference type="PRINTS" id="PR00449">
    <property type="entry name" value="RASTRNSFRMNG"/>
</dbReference>
<reference evidence="2" key="1">
    <citation type="submission" date="2015-04" db="EMBL/GenBank/DDBJ databases">
        <title>The genome sequence of the plant pathogenic Rhizarian Plasmodiophora brassicae reveals insights in its biotrophic life cycle and the origin of chitin synthesis.</title>
        <authorList>
            <person name="Schwelm A."/>
            <person name="Fogelqvist J."/>
            <person name="Knaust A."/>
            <person name="Julke S."/>
            <person name="Lilja T."/>
            <person name="Dhandapani V."/>
            <person name="Bonilla-Rosso G."/>
            <person name="Karlsson M."/>
            <person name="Shevchenko A."/>
            <person name="Choi S.R."/>
            <person name="Kim H.G."/>
            <person name="Park J.Y."/>
            <person name="Lim Y.P."/>
            <person name="Ludwig-Muller J."/>
            <person name="Dixelius C."/>
        </authorList>
    </citation>
    <scope>NUCLEOTIDE SEQUENCE</scope>
    <source>
        <tissue evidence="2">Potato root galls</tissue>
    </source>
</reference>
<dbReference type="GO" id="GO:0005525">
    <property type="term" value="F:GTP binding"/>
    <property type="evidence" value="ECO:0007669"/>
    <property type="project" value="InterPro"/>
</dbReference>
<dbReference type="Pfam" id="PF00071">
    <property type="entry name" value="Ras"/>
    <property type="match status" value="1"/>
</dbReference>
<dbReference type="EMBL" id="HACM01001796">
    <property type="protein sequence ID" value="CRZ02238.1"/>
    <property type="molecule type" value="Transcribed_RNA"/>
</dbReference>
<dbReference type="Gene3D" id="3.40.50.300">
    <property type="entry name" value="P-loop containing nucleotide triphosphate hydrolases"/>
    <property type="match status" value="1"/>
</dbReference>
<dbReference type="SUPFAM" id="SSF52540">
    <property type="entry name" value="P-loop containing nucleoside triphosphate hydrolases"/>
    <property type="match status" value="1"/>
</dbReference>
<evidence type="ECO:0000313" key="2">
    <source>
        <dbReference type="EMBL" id="CRZ02238.1"/>
    </source>
</evidence>
<evidence type="ECO:0000256" key="1">
    <source>
        <dbReference type="ARBA" id="ARBA00022741"/>
    </source>
</evidence>
<dbReference type="PROSITE" id="PS51419">
    <property type="entry name" value="RAB"/>
    <property type="match status" value="1"/>
</dbReference>
<organism evidence="2">
    <name type="scientific">Spongospora subterranea</name>
    <dbReference type="NCBI Taxonomy" id="70186"/>
    <lineage>
        <taxon>Eukaryota</taxon>
        <taxon>Sar</taxon>
        <taxon>Rhizaria</taxon>
        <taxon>Endomyxa</taxon>
        <taxon>Phytomyxea</taxon>
        <taxon>Plasmodiophorida</taxon>
        <taxon>Plasmodiophoridae</taxon>
        <taxon>Spongospora</taxon>
    </lineage>
</organism>
<dbReference type="AlphaFoldDB" id="A0A0H5QJQ6"/>
<dbReference type="InterPro" id="IPR001806">
    <property type="entry name" value="Small_GTPase"/>
</dbReference>